<feature type="compositionally biased region" description="Basic and acidic residues" evidence="3">
    <location>
        <begin position="434"/>
        <end position="445"/>
    </location>
</feature>
<feature type="compositionally biased region" description="Polar residues" evidence="3">
    <location>
        <begin position="44"/>
        <end position="67"/>
    </location>
</feature>
<evidence type="ECO:0000256" key="2">
    <source>
        <dbReference type="PROSITE-ProRule" id="PRU00035"/>
    </source>
</evidence>
<keyword evidence="7" id="KW-1185">Reference proteome</keyword>
<feature type="domain" description="Bromo" evidence="4">
    <location>
        <begin position="289"/>
        <end position="361"/>
    </location>
</feature>
<dbReference type="GO" id="GO:0000785">
    <property type="term" value="C:chromatin"/>
    <property type="evidence" value="ECO:0007669"/>
    <property type="project" value="TreeGrafter"/>
</dbReference>
<name>A0A5N6TM63_ASPAV</name>
<dbReference type="PROSITE" id="PS51525">
    <property type="entry name" value="NET"/>
    <property type="match status" value="1"/>
</dbReference>
<dbReference type="InterPro" id="IPR018359">
    <property type="entry name" value="Bromodomain_CS"/>
</dbReference>
<feature type="compositionally biased region" description="Low complexity" evidence="3">
    <location>
        <begin position="68"/>
        <end position="94"/>
    </location>
</feature>
<evidence type="ECO:0000313" key="6">
    <source>
        <dbReference type="EMBL" id="KAE8147424.1"/>
    </source>
</evidence>
<gene>
    <name evidence="6" type="ORF">BDV25DRAFT_132091</name>
</gene>
<dbReference type="SUPFAM" id="SSF47370">
    <property type="entry name" value="Bromodomain"/>
    <property type="match status" value="2"/>
</dbReference>
<dbReference type="InterPro" id="IPR050935">
    <property type="entry name" value="Bromo_chromatin_reader"/>
</dbReference>
<dbReference type="InterPro" id="IPR036427">
    <property type="entry name" value="Bromodomain-like_sf"/>
</dbReference>
<dbReference type="Gene3D" id="1.20.920.10">
    <property type="entry name" value="Bromodomain-like"/>
    <property type="match status" value="2"/>
</dbReference>
<proteinExistence type="predicted"/>
<feature type="compositionally biased region" description="Acidic residues" evidence="3">
    <location>
        <begin position="595"/>
        <end position="610"/>
    </location>
</feature>
<dbReference type="CDD" id="cd05499">
    <property type="entry name" value="Bromo_BDF1_2_II"/>
    <property type="match status" value="1"/>
</dbReference>
<dbReference type="PROSITE" id="PS50014">
    <property type="entry name" value="BROMODOMAIN_2"/>
    <property type="match status" value="2"/>
</dbReference>
<dbReference type="SMART" id="SM00297">
    <property type="entry name" value="BROMO"/>
    <property type="match status" value="2"/>
</dbReference>
<dbReference type="GO" id="GO:0006355">
    <property type="term" value="P:regulation of DNA-templated transcription"/>
    <property type="evidence" value="ECO:0007669"/>
    <property type="project" value="TreeGrafter"/>
</dbReference>
<feature type="region of interest" description="Disordered" evidence="3">
    <location>
        <begin position="376"/>
        <end position="461"/>
    </location>
</feature>
<keyword evidence="1 2" id="KW-0103">Bromodomain</keyword>
<dbReference type="CDD" id="cd05500">
    <property type="entry name" value="Bromo_BDF1_2_I"/>
    <property type="match status" value="1"/>
</dbReference>
<evidence type="ECO:0000256" key="1">
    <source>
        <dbReference type="ARBA" id="ARBA00023117"/>
    </source>
</evidence>
<evidence type="ECO:0000313" key="7">
    <source>
        <dbReference type="Proteomes" id="UP000325780"/>
    </source>
</evidence>
<dbReference type="Gene3D" id="1.20.1270.220">
    <property type="match status" value="1"/>
</dbReference>
<dbReference type="OrthoDB" id="784962at2759"/>
<dbReference type="InterPro" id="IPR001487">
    <property type="entry name" value="Bromodomain"/>
</dbReference>
<feature type="compositionally biased region" description="Polar residues" evidence="3">
    <location>
        <begin position="405"/>
        <end position="423"/>
    </location>
</feature>
<dbReference type="EMBL" id="ML742208">
    <property type="protein sequence ID" value="KAE8147424.1"/>
    <property type="molecule type" value="Genomic_DNA"/>
</dbReference>
<dbReference type="GO" id="GO:0005634">
    <property type="term" value="C:nucleus"/>
    <property type="evidence" value="ECO:0007669"/>
    <property type="project" value="TreeGrafter"/>
</dbReference>
<dbReference type="Pfam" id="PF17035">
    <property type="entry name" value="BET"/>
    <property type="match status" value="1"/>
</dbReference>
<sequence length="830" mass="91423">MATPPPEAPSVLKEGKPQLPPSPNGISSVDVGRKDVTDSKSDATVDSNKPISVNGNDADKSSTTNGVNANASPPKSPAASNVGTPTQPTEQSTEQSDEKKPSSTVPAAQETKEGVKEDANGSNSLKEQASDDKGVGRGASKSPVTSQDTSKPKLDGDSNAQPPKDNAGTKTELPHHPSVSAKPENPSKGKTTAAAPSLPPLSVDQEMRDAPDAPVSPTKLSRERDPDPIDEPAAKRTKIGGEVSTPSGFKAPELPTPVAERHVNMAASGNGSLTKVQHKFILKGVQSLKRLHDSRFYREPVDPVKMNIPHYPQIIRRPMDLGTIERKLKMNDYRSVQGVVDDFNLMVQNATTFNGPDHLVAQEGHKLKNTFDKQMANLPRPDDIEEKKPKKSSPKTSASRREPRTSISHTPSRPTGGSPQATTFALGPEGLPVIRRDSTNADGRPKRSIHPPKRDLPYSTKPKKKKYQWELRFCQEVLDELNKPKHFNYAVPFYQPVDPVALNIPTYHSIIKKPMDLSTVQSKLKTGQYENAKEFELDMRLIFKNCFKFNIPGDPTYLAGQKFEEIFNSKWVQKTRYLEAHEPHPEHHSGKSDSESAESDEDADDSDGDEELHQLRQKIAEMSRRVDVLTQKKKKTPPGSKKPGKLKPSKKEVKKPPPTTTMNLGKKDKKPIVKPSKPEKQRWVSYQEKQIISNGISSLPDKKMQEALKIIQNNVPALKGTQETEIELDIDELPNDVLLMLLRFVKKNAPHVMEDEEVVATPTAVNTTAAPKPKKNKPMSKFEQEAQINMLESNLSRFQGGGRSPDPVPSVEANESSDDSEDDSEESEEE</sequence>
<feature type="compositionally biased region" description="Basic and acidic residues" evidence="3">
    <location>
        <begin position="611"/>
        <end position="627"/>
    </location>
</feature>
<feature type="region of interest" description="Disordered" evidence="3">
    <location>
        <begin position="764"/>
        <end position="830"/>
    </location>
</feature>
<reference evidence="6 7" key="1">
    <citation type="submission" date="2019-04" db="EMBL/GenBank/DDBJ databases">
        <title>Friends and foes A comparative genomics study of 23 Aspergillus species from section Flavi.</title>
        <authorList>
            <consortium name="DOE Joint Genome Institute"/>
            <person name="Kjaerbolling I."/>
            <person name="Vesth T."/>
            <person name="Frisvad J.C."/>
            <person name="Nybo J.L."/>
            <person name="Theobald S."/>
            <person name="Kildgaard S."/>
            <person name="Isbrandt T."/>
            <person name="Kuo A."/>
            <person name="Sato A."/>
            <person name="Lyhne E.K."/>
            <person name="Kogle M.E."/>
            <person name="Wiebenga A."/>
            <person name="Kun R.S."/>
            <person name="Lubbers R.J."/>
            <person name="Makela M.R."/>
            <person name="Barry K."/>
            <person name="Chovatia M."/>
            <person name="Clum A."/>
            <person name="Daum C."/>
            <person name="Haridas S."/>
            <person name="He G."/>
            <person name="LaButti K."/>
            <person name="Lipzen A."/>
            <person name="Mondo S."/>
            <person name="Riley R."/>
            <person name="Salamov A."/>
            <person name="Simmons B.A."/>
            <person name="Magnuson J.K."/>
            <person name="Henrissat B."/>
            <person name="Mortensen U.H."/>
            <person name="Larsen T.O."/>
            <person name="Devries R.P."/>
            <person name="Grigoriev I.V."/>
            <person name="Machida M."/>
            <person name="Baker S.E."/>
            <person name="Andersen M.R."/>
        </authorList>
    </citation>
    <scope>NUCLEOTIDE SEQUENCE [LARGE SCALE GENOMIC DNA]</scope>
    <source>
        <strain evidence="6 7">IBT 18842</strain>
    </source>
</reference>
<accession>A0A5N6TM63</accession>
<feature type="compositionally biased region" description="Basic and acidic residues" evidence="3">
    <location>
        <begin position="110"/>
        <end position="119"/>
    </location>
</feature>
<evidence type="ECO:0000259" key="4">
    <source>
        <dbReference type="PROSITE" id="PS50014"/>
    </source>
</evidence>
<feature type="region of interest" description="Disordered" evidence="3">
    <location>
        <begin position="581"/>
        <end position="681"/>
    </location>
</feature>
<dbReference type="PANTHER" id="PTHR22880:SF225">
    <property type="entry name" value="BROMODOMAIN-CONTAINING PROTEIN BET-1-RELATED"/>
    <property type="match status" value="1"/>
</dbReference>
<dbReference type="InterPro" id="IPR038336">
    <property type="entry name" value="NET_sf"/>
</dbReference>
<dbReference type="Proteomes" id="UP000325780">
    <property type="component" value="Unassembled WGS sequence"/>
</dbReference>
<feature type="compositionally biased region" description="Basic residues" evidence="3">
    <location>
        <begin position="631"/>
        <end position="648"/>
    </location>
</feature>
<dbReference type="PRINTS" id="PR00503">
    <property type="entry name" value="BROMODOMAIN"/>
</dbReference>
<feature type="domain" description="NET" evidence="5">
    <location>
        <begin position="674"/>
        <end position="756"/>
    </location>
</feature>
<dbReference type="GO" id="GO:0006338">
    <property type="term" value="P:chromatin remodeling"/>
    <property type="evidence" value="ECO:0007669"/>
    <property type="project" value="TreeGrafter"/>
</dbReference>
<protein>
    <submittedName>
        <fullName evidence="6">Bromodomain-containing protein</fullName>
    </submittedName>
</protein>
<evidence type="ECO:0000259" key="5">
    <source>
        <dbReference type="PROSITE" id="PS51525"/>
    </source>
</evidence>
<feature type="compositionally biased region" description="Polar residues" evidence="3">
    <location>
        <begin position="786"/>
        <end position="797"/>
    </location>
</feature>
<dbReference type="Pfam" id="PF00439">
    <property type="entry name" value="Bromodomain"/>
    <property type="match status" value="2"/>
</dbReference>
<dbReference type="AlphaFoldDB" id="A0A5N6TM63"/>
<dbReference type="PROSITE" id="PS00633">
    <property type="entry name" value="BROMODOMAIN_1"/>
    <property type="match status" value="1"/>
</dbReference>
<feature type="compositionally biased region" description="Acidic residues" evidence="3">
    <location>
        <begin position="815"/>
        <end position="830"/>
    </location>
</feature>
<feature type="domain" description="Bromo" evidence="4">
    <location>
        <begin position="485"/>
        <end position="557"/>
    </location>
</feature>
<feature type="compositionally biased region" description="Basic and acidic residues" evidence="3">
    <location>
        <begin position="581"/>
        <end position="594"/>
    </location>
</feature>
<dbReference type="InterPro" id="IPR027353">
    <property type="entry name" value="NET_dom"/>
</dbReference>
<organism evidence="6 7">
    <name type="scientific">Aspergillus avenaceus</name>
    <dbReference type="NCBI Taxonomy" id="36643"/>
    <lineage>
        <taxon>Eukaryota</taxon>
        <taxon>Fungi</taxon>
        <taxon>Dikarya</taxon>
        <taxon>Ascomycota</taxon>
        <taxon>Pezizomycotina</taxon>
        <taxon>Eurotiomycetes</taxon>
        <taxon>Eurotiomycetidae</taxon>
        <taxon>Eurotiales</taxon>
        <taxon>Aspergillaceae</taxon>
        <taxon>Aspergillus</taxon>
        <taxon>Aspergillus subgen. Circumdati</taxon>
    </lineage>
</organism>
<evidence type="ECO:0000256" key="3">
    <source>
        <dbReference type="SAM" id="MobiDB-lite"/>
    </source>
</evidence>
<feature type="region of interest" description="Disordered" evidence="3">
    <location>
        <begin position="1"/>
        <end position="253"/>
    </location>
</feature>
<feature type="compositionally biased region" description="Basic and acidic residues" evidence="3">
    <location>
        <begin position="31"/>
        <end position="43"/>
    </location>
</feature>
<dbReference type="PANTHER" id="PTHR22880">
    <property type="entry name" value="FALZ-RELATED BROMODOMAIN-CONTAINING PROTEINS"/>
    <property type="match status" value="1"/>
</dbReference>